<dbReference type="PANTHER" id="PTHR16056:SF37">
    <property type="entry name" value="REGULATOR OF MICROTUBULE DYNAMICS PROTEIN 3-LIKE ISOFORM X1"/>
    <property type="match status" value="1"/>
</dbReference>
<dbReference type="Proteomes" id="UP000694865">
    <property type="component" value="Unplaced"/>
</dbReference>
<sequence length="322" mass="37307">MSLNFGRHLPAVGVGFLIGASAALVVDRVVLTGHLNRIRISIDELRREWLQMKDKLDTGTRKRRTRISRDSTDGSEYFSAHPSSGEEEEDFEEALDWYTTPPQALLYKDARESFENEEDETLKALFEEVDILYRSTDDDKYRAFELLKEKFPLVGKDHAFAAITLDDNCPDAHKWYALCVGSSGQYESTQQRITNGFLYKEHIEKAIRLRPTEASLRHFLGRWCYEVAQLSWLERKAASALYATPPSATVDEALEHFLKAESLQPGFWKTNTLFIARCYIQKASYVYARTWLEKCLEMPYENTEEELAHEEANKLLTKYRDY</sequence>
<evidence type="ECO:0000256" key="1">
    <source>
        <dbReference type="SAM" id="MobiDB-lite"/>
    </source>
</evidence>
<dbReference type="GeneID" id="102805257"/>
<dbReference type="SUPFAM" id="SSF48452">
    <property type="entry name" value="TPR-like"/>
    <property type="match status" value="1"/>
</dbReference>
<dbReference type="PANTHER" id="PTHR16056">
    <property type="entry name" value="REGULATOR OF MICROTUBULE DYNAMICS PROTEIN"/>
    <property type="match status" value="1"/>
</dbReference>
<accession>A0ABM0M0R9</accession>
<feature type="region of interest" description="Disordered" evidence="1">
    <location>
        <begin position="61"/>
        <end position="90"/>
    </location>
</feature>
<dbReference type="InterPro" id="IPR011990">
    <property type="entry name" value="TPR-like_helical_dom_sf"/>
</dbReference>
<reference evidence="3" key="1">
    <citation type="submission" date="2025-08" db="UniProtKB">
        <authorList>
            <consortium name="RefSeq"/>
        </authorList>
    </citation>
    <scope>IDENTIFICATION</scope>
    <source>
        <tissue evidence="3">Testes</tissue>
    </source>
</reference>
<dbReference type="Pfam" id="PF21033">
    <property type="entry name" value="RMD1-3"/>
    <property type="match status" value="1"/>
</dbReference>
<name>A0ABM0M0R9_SACKO</name>
<proteinExistence type="predicted"/>
<keyword evidence="2" id="KW-1185">Reference proteome</keyword>
<protein>
    <submittedName>
        <fullName evidence="3">Regulator of microtubule dynamics protein 3-like</fullName>
    </submittedName>
</protein>
<dbReference type="Gene3D" id="1.25.40.10">
    <property type="entry name" value="Tetratricopeptide repeat domain"/>
    <property type="match status" value="1"/>
</dbReference>
<evidence type="ECO:0000313" key="2">
    <source>
        <dbReference type="Proteomes" id="UP000694865"/>
    </source>
</evidence>
<organism evidence="2 3">
    <name type="scientific">Saccoglossus kowalevskii</name>
    <name type="common">Acorn worm</name>
    <dbReference type="NCBI Taxonomy" id="10224"/>
    <lineage>
        <taxon>Eukaryota</taxon>
        <taxon>Metazoa</taxon>
        <taxon>Hemichordata</taxon>
        <taxon>Enteropneusta</taxon>
        <taxon>Harrimaniidae</taxon>
        <taxon>Saccoglossus</taxon>
    </lineage>
</organism>
<gene>
    <name evidence="3" type="primary">LOC102805257</name>
</gene>
<dbReference type="RefSeq" id="XP_006813610.1">
    <property type="nucleotide sequence ID" value="XM_006813547.1"/>
</dbReference>
<dbReference type="InterPro" id="IPR049039">
    <property type="entry name" value="RMD1-3_a_helical_rpt"/>
</dbReference>
<evidence type="ECO:0000313" key="3">
    <source>
        <dbReference type="RefSeq" id="XP_006813610.1"/>
    </source>
</evidence>